<feature type="compositionally biased region" description="Low complexity" evidence="2">
    <location>
        <begin position="539"/>
        <end position="559"/>
    </location>
</feature>
<protein>
    <submittedName>
        <fullName evidence="5">Ataxin-2 homolog isoform X1</fullName>
    </submittedName>
</protein>
<dbReference type="FunCoup" id="A0A1W4WNL0">
    <property type="interactions" value="1536"/>
</dbReference>
<feature type="compositionally biased region" description="Pro residues" evidence="2">
    <location>
        <begin position="722"/>
        <end position="766"/>
    </location>
</feature>
<evidence type="ECO:0000313" key="5">
    <source>
        <dbReference type="RefSeq" id="XP_018322052.1"/>
    </source>
</evidence>
<dbReference type="SMART" id="SM01272">
    <property type="entry name" value="LsmAD"/>
    <property type="match status" value="1"/>
</dbReference>
<dbReference type="PANTHER" id="PTHR12854">
    <property type="entry name" value="ATAXIN 2-RELATED"/>
    <property type="match status" value="1"/>
</dbReference>
<feature type="domain" description="LsmAD" evidence="3">
    <location>
        <begin position="178"/>
        <end position="244"/>
    </location>
</feature>
<feature type="compositionally biased region" description="Polar residues" evidence="2">
    <location>
        <begin position="244"/>
        <end position="263"/>
    </location>
</feature>
<dbReference type="GO" id="GO:0034063">
    <property type="term" value="P:stress granule assembly"/>
    <property type="evidence" value="ECO:0007669"/>
    <property type="project" value="TreeGrafter"/>
</dbReference>
<dbReference type="InterPro" id="IPR009818">
    <property type="entry name" value="PAM2_motif"/>
</dbReference>
<dbReference type="Pfam" id="PF07145">
    <property type="entry name" value="PAM2"/>
    <property type="match status" value="1"/>
</dbReference>
<feature type="compositionally biased region" description="Polar residues" evidence="2">
    <location>
        <begin position="381"/>
        <end position="395"/>
    </location>
</feature>
<evidence type="ECO:0000256" key="1">
    <source>
        <dbReference type="ARBA" id="ARBA00007503"/>
    </source>
</evidence>
<feature type="compositionally biased region" description="Low complexity" evidence="2">
    <location>
        <begin position="589"/>
        <end position="605"/>
    </location>
</feature>
<feature type="region of interest" description="Disordered" evidence="2">
    <location>
        <begin position="715"/>
        <end position="772"/>
    </location>
</feature>
<dbReference type="InterPro" id="IPR009604">
    <property type="entry name" value="LsmAD_domain"/>
</dbReference>
<dbReference type="GO" id="GO:0010494">
    <property type="term" value="C:cytoplasmic stress granule"/>
    <property type="evidence" value="ECO:0007669"/>
    <property type="project" value="TreeGrafter"/>
</dbReference>
<evidence type="ECO:0000313" key="4">
    <source>
        <dbReference type="Proteomes" id="UP000192223"/>
    </source>
</evidence>
<dbReference type="PANTHER" id="PTHR12854:SF7">
    <property type="entry name" value="ATAXIN-2 HOMOLOG"/>
    <property type="match status" value="1"/>
</dbReference>
<feature type="compositionally biased region" description="Polar residues" evidence="2">
    <location>
        <begin position="607"/>
        <end position="619"/>
    </location>
</feature>
<feature type="compositionally biased region" description="Basic and acidic residues" evidence="2">
    <location>
        <begin position="489"/>
        <end position="502"/>
    </location>
</feature>
<accession>A0A1W4WNL0</accession>
<dbReference type="RefSeq" id="XP_018322052.1">
    <property type="nucleotide sequence ID" value="XM_018466550.2"/>
</dbReference>
<dbReference type="InterPro" id="IPR045117">
    <property type="entry name" value="ATXN2-like"/>
</dbReference>
<evidence type="ECO:0000259" key="3">
    <source>
        <dbReference type="SMART" id="SM01272"/>
    </source>
</evidence>
<dbReference type="GO" id="GO:0003729">
    <property type="term" value="F:mRNA binding"/>
    <property type="evidence" value="ECO:0007669"/>
    <property type="project" value="TreeGrafter"/>
</dbReference>
<dbReference type="KEGG" id="apln:108734846"/>
<organism evidence="4 5">
    <name type="scientific">Agrilus planipennis</name>
    <name type="common">Emerald ash borer</name>
    <name type="synonym">Agrilus marcopoli</name>
    <dbReference type="NCBI Taxonomy" id="224129"/>
    <lineage>
        <taxon>Eukaryota</taxon>
        <taxon>Metazoa</taxon>
        <taxon>Ecdysozoa</taxon>
        <taxon>Arthropoda</taxon>
        <taxon>Hexapoda</taxon>
        <taxon>Insecta</taxon>
        <taxon>Pterygota</taxon>
        <taxon>Neoptera</taxon>
        <taxon>Endopterygota</taxon>
        <taxon>Coleoptera</taxon>
        <taxon>Polyphaga</taxon>
        <taxon>Elateriformia</taxon>
        <taxon>Buprestoidea</taxon>
        <taxon>Buprestidae</taxon>
        <taxon>Agrilinae</taxon>
        <taxon>Agrilus</taxon>
    </lineage>
</organism>
<feature type="compositionally biased region" description="Pro residues" evidence="2">
    <location>
        <begin position="811"/>
        <end position="821"/>
    </location>
</feature>
<feature type="compositionally biased region" description="Low complexity" evidence="2">
    <location>
        <begin position="310"/>
        <end position="331"/>
    </location>
</feature>
<name>A0A1W4WNL0_AGRPL</name>
<dbReference type="STRING" id="224129.A0A1W4WNL0"/>
<dbReference type="AlphaFoldDB" id="A0A1W4WNL0"/>
<dbReference type="InterPro" id="IPR025852">
    <property type="entry name" value="SM_dom_ATX"/>
</dbReference>
<evidence type="ECO:0000256" key="2">
    <source>
        <dbReference type="SAM" id="MobiDB-lite"/>
    </source>
</evidence>
<feature type="region of interest" description="Disordered" evidence="2">
    <location>
        <begin position="381"/>
        <end position="622"/>
    </location>
</feature>
<feature type="compositionally biased region" description="Low complexity" evidence="2">
    <location>
        <begin position="515"/>
        <end position="530"/>
    </location>
</feature>
<dbReference type="Proteomes" id="UP000192223">
    <property type="component" value="Unplaced"/>
</dbReference>
<feature type="region of interest" description="Disordered" evidence="2">
    <location>
        <begin position="790"/>
        <end position="821"/>
    </location>
</feature>
<dbReference type="OrthoDB" id="2275718at2759"/>
<keyword evidence="4" id="KW-1185">Reference proteome</keyword>
<comment type="similarity">
    <text evidence="1">Belongs to the ataxin-2 family.</text>
</comment>
<gene>
    <name evidence="5" type="primary">LOC108734846</name>
</gene>
<reference evidence="5" key="1">
    <citation type="submission" date="2025-08" db="UniProtKB">
        <authorList>
            <consortium name="RefSeq"/>
        </authorList>
    </citation>
    <scope>IDENTIFICATION</scope>
    <source>
        <tissue evidence="5">Entire body</tissue>
    </source>
</reference>
<dbReference type="Pfam" id="PF06741">
    <property type="entry name" value="LsmAD"/>
    <property type="match status" value="1"/>
</dbReference>
<dbReference type="InParanoid" id="A0A1W4WNL0"/>
<sequence>MNNKKKNRGGPVRPPRVRPVQADGVYGNAHFMHAATSLVGNVVRIQTLSGKVWEGVFRTFSSQFDIVLEIAAKVDNPDSKNSSLRADTVVEKLIFKSCDIIGMVARDVDVEYATRDTFQTDAAISSKFNGKQNSLEEKELEPWDSSGAVNGNEASLELDQGTNGWDVQDMFRKNEQVYGVTSNFDQSLTGYTVQLQPSDTPDYREAEARAEQIANEIENQPNYKARQELENGDEEERFAAVIRPSQNQDNSNYSKSSHEQPSSGGKYVPPAKRKNPATGKLMRSTPPPSQTSSAQTTPSPKGTVPPMNYPTHPSPHSSNPPSSSSNNMISQHSRESNVPPPREPNPPHHVGAHAPLHPSIPSQHVHNTNSAHAAVNMQHPHTAQVQHMANHVQTPPQHPNPVSHGGFNAPMARQGPPPQQVINQSKPQMNGDAKMSQRMGRNSGYPPPNGGNGGNVGGPVTTMYQEPPMGPPQHQSQGKAEGMGRGPKHKDDTVKELHKFSQDFKLVPPNADPVSQQLMDQQMQQQQMLSGPPPPQIKQQHPGQQNVPPQPQQSISPTQDGVDKVTNTLKKSTLNPNAKEFVLNPAAKPFTPRSPSTPSASRPHTPQTPSHSPYISATVSGPPGQHSVPVMMPMNYIVTSQPQYQQQPHLQGNRNRKVPLGPMRADVSQMQVAAATGQPLLAPAPIQQFVYPPGLNPAQAAYQQMHTVRMFESPPQIQYLPGPNPSNTPSPAQPPNPYTPNQPQQAPPPQQYQTAPPPPHQGPPQYPIMCPIIPTQPHMMQAAAAAGVHYIQQPPPPPQGHIPVILSAPHHQPPPQQQHAP</sequence>
<feature type="compositionally biased region" description="Low complexity" evidence="2">
    <location>
        <begin position="290"/>
        <end position="300"/>
    </location>
</feature>
<proteinExistence type="inferred from homology"/>
<feature type="region of interest" description="Disordered" evidence="2">
    <location>
        <begin position="242"/>
        <end position="365"/>
    </location>
</feature>
<feature type="compositionally biased region" description="Polar residues" evidence="2">
    <location>
        <begin position="565"/>
        <end position="576"/>
    </location>
</feature>
<dbReference type="Pfam" id="PF14438">
    <property type="entry name" value="SM-ATX"/>
    <property type="match status" value="1"/>
</dbReference>
<dbReference type="GeneID" id="108734846"/>